<dbReference type="Pfam" id="PF09084">
    <property type="entry name" value="NMT1"/>
    <property type="match status" value="1"/>
</dbReference>
<dbReference type="eggNOG" id="COG0715">
    <property type="taxonomic scope" value="Bacteria"/>
</dbReference>
<organism evidence="3 4">
    <name type="scientific">Bilophila wadsworthia (strain 3_1_6)</name>
    <dbReference type="NCBI Taxonomy" id="563192"/>
    <lineage>
        <taxon>Bacteria</taxon>
        <taxon>Pseudomonadati</taxon>
        <taxon>Thermodesulfobacteriota</taxon>
        <taxon>Desulfovibrionia</taxon>
        <taxon>Desulfovibrionales</taxon>
        <taxon>Desulfovibrionaceae</taxon>
        <taxon>Bilophila</taxon>
    </lineage>
</organism>
<protein>
    <submittedName>
        <fullName evidence="3">NitT/TauT family transport system substrate-binding protein</fullName>
    </submittedName>
</protein>
<dbReference type="PANTHER" id="PTHR30024">
    <property type="entry name" value="ALIPHATIC SULFONATES-BINDING PROTEIN-RELATED"/>
    <property type="match status" value="1"/>
</dbReference>
<dbReference type="SUPFAM" id="SSF53850">
    <property type="entry name" value="Periplasmic binding protein-like II"/>
    <property type="match status" value="1"/>
</dbReference>
<accession>E5Y2M9</accession>
<evidence type="ECO:0000259" key="2">
    <source>
        <dbReference type="Pfam" id="PF09084"/>
    </source>
</evidence>
<dbReference type="RefSeq" id="WP_005024658.1">
    <property type="nucleotide sequence ID" value="NZ_KE150239.1"/>
</dbReference>
<dbReference type="Proteomes" id="UP000006034">
    <property type="component" value="Unassembled WGS sequence"/>
</dbReference>
<feature type="domain" description="SsuA/THI5-like" evidence="2">
    <location>
        <begin position="139"/>
        <end position="257"/>
    </location>
</feature>
<name>E5Y2M9_BILW3</name>
<reference evidence="3 4" key="1">
    <citation type="submission" date="2010-10" db="EMBL/GenBank/DDBJ databases">
        <authorList>
            <consortium name="The Broad Institute Genome Sequencing Platform"/>
            <person name="Ward D."/>
            <person name="Earl A."/>
            <person name="Feldgarden M."/>
            <person name="Young S.K."/>
            <person name="Gargeya S."/>
            <person name="Zeng Q."/>
            <person name="Alvarado L."/>
            <person name="Berlin A."/>
            <person name="Bochicchio J."/>
            <person name="Chapman S.B."/>
            <person name="Chen Z."/>
            <person name="Freedman E."/>
            <person name="Gellesch M."/>
            <person name="Goldberg J."/>
            <person name="Griggs A."/>
            <person name="Gujja S."/>
            <person name="Heilman E."/>
            <person name="Heiman D."/>
            <person name="Howarth C."/>
            <person name="Mehta T."/>
            <person name="Neiman D."/>
            <person name="Pearson M."/>
            <person name="Roberts A."/>
            <person name="Saif S."/>
            <person name="Shea T."/>
            <person name="Shenoy N."/>
            <person name="Sisk P."/>
            <person name="Stolte C."/>
            <person name="Sykes S."/>
            <person name="White J."/>
            <person name="Yandava C."/>
            <person name="Allen-Vercoe E."/>
            <person name="Sibley C."/>
            <person name="Ambrose C.E."/>
            <person name="Strauss J."/>
            <person name="Daigneault M."/>
            <person name="Haas B."/>
            <person name="Nusbaum C."/>
            <person name="Birren B."/>
        </authorList>
    </citation>
    <scope>NUCLEOTIDE SEQUENCE [LARGE SCALE GENOMIC DNA]</scope>
    <source>
        <strain evidence="3 4">3_1_6</strain>
    </source>
</reference>
<dbReference type="HOGENOM" id="CLU_065959_0_0_7"/>
<feature type="chain" id="PRO_5003202896" evidence="1">
    <location>
        <begin position="26"/>
        <end position="368"/>
    </location>
</feature>
<dbReference type="InterPro" id="IPR015168">
    <property type="entry name" value="SsuA/THI5"/>
</dbReference>
<feature type="signal peptide" evidence="1">
    <location>
        <begin position="1"/>
        <end position="25"/>
    </location>
</feature>
<keyword evidence="1" id="KW-0732">Signal</keyword>
<keyword evidence="4" id="KW-1185">Reference proteome</keyword>
<evidence type="ECO:0000313" key="4">
    <source>
        <dbReference type="Proteomes" id="UP000006034"/>
    </source>
</evidence>
<reference evidence="3 4" key="2">
    <citation type="submission" date="2013-04" db="EMBL/GenBank/DDBJ databases">
        <title>The Genome Sequence of Bilophila wadsworthia 3_1_6.</title>
        <authorList>
            <consortium name="The Broad Institute Genomics Platform"/>
            <person name="Earl A."/>
            <person name="Ward D."/>
            <person name="Feldgarden M."/>
            <person name="Gevers D."/>
            <person name="Sibley C."/>
            <person name="Strauss J."/>
            <person name="Allen-Vercoe E."/>
            <person name="Walker B."/>
            <person name="Young S."/>
            <person name="Zeng Q."/>
            <person name="Gargeya S."/>
            <person name="Fitzgerald M."/>
            <person name="Haas B."/>
            <person name="Abouelleil A."/>
            <person name="Allen A.W."/>
            <person name="Alvarado L."/>
            <person name="Arachchi H.M."/>
            <person name="Berlin A.M."/>
            <person name="Chapman S.B."/>
            <person name="Gainer-Dewar J."/>
            <person name="Goldberg J."/>
            <person name="Griggs A."/>
            <person name="Gujja S."/>
            <person name="Hansen M."/>
            <person name="Howarth C."/>
            <person name="Imamovic A."/>
            <person name="Ireland A."/>
            <person name="Larimer J."/>
            <person name="McCowan C."/>
            <person name="Murphy C."/>
            <person name="Pearson M."/>
            <person name="Poon T.W."/>
            <person name="Priest M."/>
            <person name="Roberts A."/>
            <person name="Saif S."/>
            <person name="Shea T."/>
            <person name="Sisk P."/>
            <person name="Sykes S."/>
            <person name="Wortman J."/>
            <person name="Nusbaum C."/>
            <person name="Birren B."/>
        </authorList>
    </citation>
    <scope>NUCLEOTIDE SEQUENCE [LARGE SCALE GENOMIC DNA]</scope>
    <source>
        <strain evidence="3 4">3_1_6</strain>
    </source>
</reference>
<dbReference type="EMBL" id="ADCP02000002">
    <property type="protein sequence ID" value="EFV45698.1"/>
    <property type="molecule type" value="Genomic_DNA"/>
</dbReference>
<dbReference type="Gene3D" id="3.40.190.10">
    <property type="entry name" value="Periplasmic binding protein-like II"/>
    <property type="match status" value="2"/>
</dbReference>
<evidence type="ECO:0000313" key="3">
    <source>
        <dbReference type="EMBL" id="EFV45698.1"/>
    </source>
</evidence>
<dbReference type="STRING" id="563192.HMPREF0179_00472"/>
<dbReference type="GeneID" id="78086756"/>
<evidence type="ECO:0000256" key="1">
    <source>
        <dbReference type="SAM" id="SignalP"/>
    </source>
</evidence>
<dbReference type="AlphaFoldDB" id="E5Y2M9"/>
<sequence>MKALRTLTILFALALMCLPAPSAAAAEKPFKLDICAMPEHESFIFWYAKEQGWDKDEGLDFQIHFFQTGMDQLEALPAKQWVVGGTGTVPILVGALRYNTYLIGIANDESWVNAVTVRPDNPALKVKGWNPEYPNLLGSPETVKGKTFLYTQSSSQHFGMSEYLKALGLTEKDVVMQNMDPAQVLAAFDAGIGDFAGIWPMWLYIGMERGNKLIYQPGDVNAVLTLTLVGDKAFCDAHPDIVVKFLRVWLRGVNMIKKEIKNPKLAEQYHRFWTEWAGQDIEPQMAKMDLEYHPVFDIDQQLAIFDDSKGPSQVEQWQDKVLDFFASQGRFSPEEVKKIRGSGYINGTFLKMAAESIKEKPLGGYKLD</sequence>
<proteinExistence type="predicted"/>
<dbReference type="OrthoDB" id="2054296at2"/>
<gene>
    <name evidence="3" type="ORF">HMPREF0179_00472</name>
</gene>
<comment type="caution">
    <text evidence="3">The sequence shown here is derived from an EMBL/GenBank/DDBJ whole genome shotgun (WGS) entry which is preliminary data.</text>
</comment>